<reference evidence="2" key="1">
    <citation type="journal article" date="2020" name="Nature">
        <title>Giant virus diversity and host interactions through global metagenomics.</title>
        <authorList>
            <person name="Schulz F."/>
            <person name="Roux S."/>
            <person name="Paez-Espino D."/>
            <person name="Jungbluth S."/>
            <person name="Walsh D.A."/>
            <person name="Denef V.J."/>
            <person name="McMahon K.D."/>
            <person name="Konstantinidis K.T."/>
            <person name="Eloe-Fadrosh E.A."/>
            <person name="Kyrpides N.C."/>
            <person name="Woyke T."/>
        </authorList>
    </citation>
    <scope>NUCLEOTIDE SEQUENCE</scope>
    <source>
        <strain evidence="2">GVMAG-S-3300012000-57</strain>
    </source>
</reference>
<protein>
    <submittedName>
        <fullName evidence="2">Uncharacterized protein</fullName>
    </submittedName>
</protein>
<proteinExistence type="predicted"/>
<evidence type="ECO:0000256" key="1">
    <source>
        <dbReference type="SAM" id="Phobius"/>
    </source>
</evidence>
<organism evidence="2">
    <name type="scientific">viral metagenome</name>
    <dbReference type="NCBI Taxonomy" id="1070528"/>
    <lineage>
        <taxon>unclassified sequences</taxon>
        <taxon>metagenomes</taxon>
        <taxon>organismal metagenomes</taxon>
    </lineage>
</organism>
<keyword evidence="1" id="KW-0472">Membrane</keyword>
<evidence type="ECO:0000313" key="2">
    <source>
        <dbReference type="EMBL" id="QHU17435.1"/>
    </source>
</evidence>
<feature type="transmembrane region" description="Helical" evidence="1">
    <location>
        <begin position="12"/>
        <end position="33"/>
    </location>
</feature>
<accession>A0A6C0KHG5</accession>
<sequence>MFKNVSTPSFFLYVWRIIVYVYYCSLYKLGLYIPPKSAPTISSLSDIYIEKRKQHFLSTYENLANFNESVDPIFYNKTDYKQVMETPNNPIETYWKKRILLENTPRGNIIMYYDAYKLGFVYYCDNSSLPYSLINAVVMKYVTTFRCRDFFIDVSVKPESKDSPILTLYKDDPTKKTEAKIAKPTSTAFAKLKNYREDTNKPVQSQQDQKNTNTIIYQGKICNFSILQSIPKAIPKPKSSIVFDSTPVESYSEYKKRMAQQQQQQQQQNTAVNYVC</sequence>
<dbReference type="EMBL" id="MN740906">
    <property type="protein sequence ID" value="QHU17435.1"/>
    <property type="molecule type" value="Genomic_DNA"/>
</dbReference>
<name>A0A6C0KHG5_9ZZZZ</name>
<keyword evidence="1" id="KW-0812">Transmembrane</keyword>
<keyword evidence="1" id="KW-1133">Transmembrane helix</keyword>
<dbReference type="AlphaFoldDB" id="A0A6C0KHG5"/>